<keyword evidence="4" id="KW-0804">Transcription</keyword>
<evidence type="ECO:0000313" key="7">
    <source>
        <dbReference type="Proteomes" id="UP000824109"/>
    </source>
</evidence>
<proteinExistence type="predicted"/>
<evidence type="ECO:0000256" key="1">
    <source>
        <dbReference type="ARBA" id="ARBA00023015"/>
    </source>
</evidence>
<accession>A0A9D1MBZ5</accession>
<dbReference type="SUPFAM" id="SSF88659">
    <property type="entry name" value="Sigma3 and sigma4 domains of RNA polymerase sigma factors"/>
    <property type="match status" value="1"/>
</dbReference>
<dbReference type="AlphaFoldDB" id="A0A9D1MBZ5"/>
<feature type="non-terminal residue" evidence="6">
    <location>
        <position position="1"/>
    </location>
</feature>
<dbReference type="Proteomes" id="UP000824109">
    <property type="component" value="Unassembled WGS sequence"/>
</dbReference>
<dbReference type="PANTHER" id="PTHR43133:SF52">
    <property type="entry name" value="ECF RNA POLYMERASE SIGMA FACTOR SIGL"/>
    <property type="match status" value="1"/>
</dbReference>
<dbReference type="InterPro" id="IPR036388">
    <property type="entry name" value="WH-like_DNA-bd_sf"/>
</dbReference>
<evidence type="ECO:0000256" key="2">
    <source>
        <dbReference type="ARBA" id="ARBA00023082"/>
    </source>
</evidence>
<feature type="domain" description="RNA polymerase sigma factor 70 region 4 type 2" evidence="5">
    <location>
        <begin position="75"/>
        <end position="123"/>
    </location>
</feature>
<name>A0A9D1MBZ5_9FIRM</name>
<evidence type="ECO:0000256" key="3">
    <source>
        <dbReference type="ARBA" id="ARBA00023125"/>
    </source>
</evidence>
<dbReference type="GO" id="GO:0003677">
    <property type="term" value="F:DNA binding"/>
    <property type="evidence" value="ECO:0007669"/>
    <property type="project" value="UniProtKB-KW"/>
</dbReference>
<dbReference type="EMBL" id="DVNB01000065">
    <property type="protein sequence ID" value="HIU57389.1"/>
    <property type="molecule type" value="Genomic_DNA"/>
</dbReference>
<reference evidence="6" key="2">
    <citation type="journal article" date="2021" name="PeerJ">
        <title>Extensive microbial diversity within the chicken gut microbiome revealed by metagenomics and culture.</title>
        <authorList>
            <person name="Gilroy R."/>
            <person name="Ravi A."/>
            <person name="Getino M."/>
            <person name="Pursley I."/>
            <person name="Horton D.L."/>
            <person name="Alikhan N.F."/>
            <person name="Baker D."/>
            <person name="Gharbi K."/>
            <person name="Hall N."/>
            <person name="Watson M."/>
            <person name="Adriaenssens E.M."/>
            <person name="Foster-Nyarko E."/>
            <person name="Jarju S."/>
            <person name="Secka A."/>
            <person name="Antonio M."/>
            <person name="Oren A."/>
            <person name="Chaudhuri R.R."/>
            <person name="La Ragione R."/>
            <person name="Hildebrand F."/>
            <person name="Pallen M.J."/>
        </authorList>
    </citation>
    <scope>NUCLEOTIDE SEQUENCE</scope>
    <source>
        <strain evidence="6">USAMLcec3-3695</strain>
    </source>
</reference>
<evidence type="ECO:0000256" key="4">
    <source>
        <dbReference type="ARBA" id="ARBA00023163"/>
    </source>
</evidence>
<organism evidence="6 7">
    <name type="scientific">Candidatus Ornithomonoglobus merdipullorum</name>
    <dbReference type="NCBI Taxonomy" id="2840895"/>
    <lineage>
        <taxon>Bacteria</taxon>
        <taxon>Bacillati</taxon>
        <taxon>Bacillota</taxon>
        <taxon>Clostridia</taxon>
        <taxon>Candidatus Ornithomonoglobus</taxon>
    </lineage>
</organism>
<evidence type="ECO:0000313" key="6">
    <source>
        <dbReference type="EMBL" id="HIU57389.1"/>
    </source>
</evidence>
<keyword evidence="1" id="KW-0805">Transcription regulation</keyword>
<reference evidence="6" key="1">
    <citation type="submission" date="2020-10" db="EMBL/GenBank/DDBJ databases">
        <authorList>
            <person name="Gilroy R."/>
        </authorList>
    </citation>
    <scope>NUCLEOTIDE SEQUENCE</scope>
    <source>
        <strain evidence="6">USAMLcec3-3695</strain>
    </source>
</reference>
<dbReference type="NCBIfam" id="TIGR02937">
    <property type="entry name" value="sigma70-ECF"/>
    <property type="match status" value="1"/>
</dbReference>
<keyword evidence="3" id="KW-0238">DNA-binding</keyword>
<gene>
    <name evidence="6" type="ORF">IAA61_06210</name>
</gene>
<dbReference type="InterPro" id="IPR013324">
    <property type="entry name" value="RNA_pol_sigma_r3/r4-like"/>
</dbReference>
<dbReference type="PANTHER" id="PTHR43133">
    <property type="entry name" value="RNA POLYMERASE ECF-TYPE SIGMA FACTO"/>
    <property type="match status" value="1"/>
</dbReference>
<dbReference type="InterPro" id="IPR039425">
    <property type="entry name" value="RNA_pol_sigma-70-like"/>
</dbReference>
<keyword evidence="2" id="KW-0731">Sigma factor</keyword>
<sequence>YNTAWNSIPPEHPRSLKAFLGRIARNSALDRYSYNNADKRGGVSEVLGELDECVPSIFSVEAAVEAKELSEHINDFLTRLEKAKRIVFVRRYWYSDGIKDIADRFGYSESKVKSMLMRTRKELKKYLERQGIAV</sequence>
<dbReference type="Pfam" id="PF08281">
    <property type="entry name" value="Sigma70_r4_2"/>
    <property type="match status" value="1"/>
</dbReference>
<protein>
    <submittedName>
        <fullName evidence="6">RNA polymerase sigma factor</fullName>
    </submittedName>
</protein>
<dbReference type="InterPro" id="IPR013249">
    <property type="entry name" value="RNA_pol_sigma70_r4_t2"/>
</dbReference>
<comment type="caution">
    <text evidence="6">The sequence shown here is derived from an EMBL/GenBank/DDBJ whole genome shotgun (WGS) entry which is preliminary data.</text>
</comment>
<dbReference type="GO" id="GO:0016987">
    <property type="term" value="F:sigma factor activity"/>
    <property type="evidence" value="ECO:0007669"/>
    <property type="project" value="UniProtKB-KW"/>
</dbReference>
<evidence type="ECO:0000259" key="5">
    <source>
        <dbReference type="Pfam" id="PF08281"/>
    </source>
</evidence>
<dbReference type="GO" id="GO:0006352">
    <property type="term" value="P:DNA-templated transcription initiation"/>
    <property type="evidence" value="ECO:0007669"/>
    <property type="project" value="InterPro"/>
</dbReference>
<dbReference type="InterPro" id="IPR014284">
    <property type="entry name" value="RNA_pol_sigma-70_dom"/>
</dbReference>
<dbReference type="Gene3D" id="1.10.10.10">
    <property type="entry name" value="Winged helix-like DNA-binding domain superfamily/Winged helix DNA-binding domain"/>
    <property type="match status" value="1"/>
</dbReference>